<reference evidence="2 3" key="1">
    <citation type="journal article" date="2016" name="Sci. Rep.">
        <title>Metabolic traits of an uncultured archaeal lineage -MSBL1- from brine pools of the Red Sea.</title>
        <authorList>
            <person name="Mwirichia R."/>
            <person name="Alam I."/>
            <person name="Rashid M."/>
            <person name="Vinu M."/>
            <person name="Ba-Alawi W."/>
            <person name="Anthony Kamau A."/>
            <person name="Kamanda Ngugi D."/>
            <person name="Goker M."/>
            <person name="Klenk H.P."/>
            <person name="Bajic V."/>
            <person name="Stingl U."/>
        </authorList>
    </citation>
    <scope>NUCLEOTIDE SEQUENCE [LARGE SCALE GENOMIC DNA]</scope>
    <source>
        <strain evidence="2">SCGC-AAA259O05</strain>
    </source>
</reference>
<comment type="caution">
    <text evidence="2">The sequence shown here is derived from an EMBL/GenBank/DDBJ whole genome shotgun (WGS) entry which is preliminary data.</text>
</comment>
<feature type="coiled-coil region" evidence="1">
    <location>
        <begin position="279"/>
        <end position="382"/>
    </location>
</feature>
<keyword evidence="1" id="KW-0175">Coiled coil</keyword>
<proteinExistence type="predicted"/>
<evidence type="ECO:0000313" key="2">
    <source>
        <dbReference type="EMBL" id="KXB01825.1"/>
    </source>
</evidence>
<protein>
    <submittedName>
        <fullName evidence="2">Uncharacterized protein</fullName>
    </submittedName>
</protein>
<dbReference type="EMBL" id="LHXV01000001">
    <property type="protein sequence ID" value="KXB01825.1"/>
    <property type="molecule type" value="Genomic_DNA"/>
</dbReference>
<evidence type="ECO:0000313" key="3">
    <source>
        <dbReference type="Proteomes" id="UP000070344"/>
    </source>
</evidence>
<dbReference type="Proteomes" id="UP000070344">
    <property type="component" value="Unassembled WGS sequence"/>
</dbReference>
<evidence type="ECO:0000256" key="1">
    <source>
        <dbReference type="SAM" id="Coils"/>
    </source>
</evidence>
<dbReference type="AlphaFoldDB" id="A0A133V5V7"/>
<sequence>MKNLVEQAERGEIPDRQAVQRIELQTAETLTSKLAKAVEKGKLEKRADLVGDVQEHLDAAVKASGDNRRLREAIEAVKKHTKILENVKEKVSGPAKEAIQRAIEQSKIGLRKLREITQEKGPGRGSRENVPRENRERIKALKKQAGKAMTKFQEKIENLESKREKIENWYESRKEKLTEKFEKSRENWKENIEDAEKRFEEKFDRIERRKEEKLENLENWRERILERFEKRTENILEHIEEGKKLGKLENFAPGISDLLENRHWFLENKEKGRHVGPPEKILERVKKMLERKHERLEQRLENRFRHMEKQMERRKRILENRVDKLEDKYGERFDKLSEKLDGELQKLREKREKKIGKLEEKKQKAKERLEKRLRKIARKLERILPKKAVADNVLRSILENEGLPPSLLEPKPEGKSVPFIHRGGKPPWAGPPEFAPENETGWDNINFEIPENQEKTENEETGAYQLMGPELPDHSVSYSINPANGEGVDKPTAITEIKAAFETWDDHTSKELFSDEVSTTTKSGFEQDGTNTISFAPLDVDTAAASNPILF</sequence>
<organism evidence="2 3">
    <name type="scientific">candidate division MSBL1 archaeon SCGC-AAA259O05</name>
    <dbReference type="NCBI Taxonomy" id="1698271"/>
    <lineage>
        <taxon>Archaea</taxon>
        <taxon>Methanobacteriati</taxon>
        <taxon>Methanobacteriota</taxon>
        <taxon>candidate division MSBL1</taxon>
    </lineage>
</organism>
<name>A0A133V5V7_9EURY</name>
<accession>A0A133V5V7</accession>
<keyword evidence="3" id="KW-1185">Reference proteome</keyword>
<gene>
    <name evidence="2" type="ORF">AKJ41_00205</name>
</gene>
<feature type="coiled-coil region" evidence="1">
    <location>
        <begin position="142"/>
        <end position="223"/>
    </location>
</feature>